<reference evidence="2" key="1">
    <citation type="submission" date="2016-11" db="UniProtKB">
        <authorList>
            <consortium name="WormBaseParasite"/>
        </authorList>
    </citation>
    <scope>IDENTIFICATION</scope>
</reference>
<sequence length="148" mass="17562">TVLIPLLDQRDEDFHNISLEENNKLAIHYYHIKVERLQNQSSTWLNIFKEFGAFFRQEKNINPHNCMITGDYNEIFFDMANNKKWIQDMKSKRFQLGIAELFDPLAFYILRLIGIERIVATSNMPLQSIFYHYLGYLEEIIEKGDIPG</sequence>
<name>A0A1I8BZH8_MELHA</name>
<evidence type="ECO:0000313" key="2">
    <source>
        <dbReference type="WBParaSite" id="MhA1_Contig830.frz3.gene5"/>
    </source>
</evidence>
<keyword evidence="1" id="KW-1185">Reference proteome</keyword>
<protein>
    <submittedName>
        <fullName evidence="2">A_deaminase domain-containing protein</fullName>
    </submittedName>
</protein>
<dbReference type="WBParaSite" id="MhA1_Contig830.frz3.gene5">
    <property type="protein sequence ID" value="MhA1_Contig830.frz3.gene5"/>
    <property type="gene ID" value="MhA1_Contig830.frz3.gene5"/>
</dbReference>
<evidence type="ECO:0000313" key="1">
    <source>
        <dbReference type="Proteomes" id="UP000095281"/>
    </source>
</evidence>
<proteinExistence type="predicted"/>
<organism evidence="1 2">
    <name type="scientific">Meloidogyne hapla</name>
    <name type="common">Root-knot nematode worm</name>
    <dbReference type="NCBI Taxonomy" id="6305"/>
    <lineage>
        <taxon>Eukaryota</taxon>
        <taxon>Metazoa</taxon>
        <taxon>Ecdysozoa</taxon>
        <taxon>Nematoda</taxon>
        <taxon>Chromadorea</taxon>
        <taxon>Rhabditida</taxon>
        <taxon>Tylenchina</taxon>
        <taxon>Tylenchomorpha</taxon>
        <taxon>Tylenchoidea</taxon>
        <taxon>Meloidogynidae</taxon>
        <taxon>Meloidogyninae</taxon>
        <taxon>Meloidogyne</taxon>
    </lineage>
</organism>
<accession>A0A1I8BZH8</accession>
<dbReference type="Proteomes" id="UP000095281">
    <property type="component" value="Unplaced"/>
</dbReference>
<dbReference type="AlphaFoldDB" id="A0A1I8BZH8"/>